<dbReference type="Proteomes" id="UP000324897">
    <property type="component" value="Unassembled WGS sequence"/>
</dbReference>
<evidence type="ECO:0000313" key="1">
    <source>
        <dbReference type="EMBL" id="TVU16146.1"/>
    </source>
</evidence>
<protein>
    <submittedName>
        <fullName evidence="1">Uncharacterized protein</fullName>
    </submittedName>
</protein>
<evidence type="ECO:0000313" key="2">
    <source>
        <dbReference type="Proteomes" id="UP000324897"/>
    </source>
</evidence>
<comment type="caution">
    <text evidence="1">The sequence shown here is derived from an EMBL/GenBank/DDBJ whole genome shotgun (WGS) entry which is preliminary data.</text>
</comment>
<dbReference type="Gramene" id="TVU16146">
    <property type="protein sequence ID" value="TVU16146"/>
    <property type="gene ID" value="EJB05_39697"/>
</dbReference>
<organism evidence="1 2">
    <name type="scientific">Eragrostis curvula</name>
    <name type="common">weeping love grass</name>
    <dbReference type="NCBI Taxonomy" id="38414"/>
    <lineage>
        <taxon>Eukaryota</taxon>
        <taxon>Viridiplantae</taxon>
        <taxon>Streptophyta</taxon>
        <taxon>Embryophyta</taxon>
        <taxon>Tracheophyta</taxon>
        <taxon>Spermatophyta</taxon>
        <taxon>Magnoliopsida</taxon>
        <taxon>Liliopsida</taxon>
        <taxon>Poales</taxon>
        <taxon>Poaceae</taxon>
        <taxon>PACMAD clade</taxon>
        <taxon>Chloridoideae</taxon>
        <taxon>Eragrostideae</taxon>
        <taxon>Eragrostidinae</taxon>
        <taxon>Eragrostis</taxon>
    </lineage>
</organism>
<sequence>MAVSGGRSAYRFFLKALDQKPFKSVHEMSINSCIGAAYKYVTLLETNANLDEIVELAKQLQVASSQTIHGYRLLPLVGGVVEREDREESDVTDG</sequence>
<accession>A0A5J9TXQ4</accession>
<keyword evidence="2" id="KW-1185">Reference proteome</keyword>
<proteinExistence type="predicted"/>
<dbReference type="EMBL" id="RWGY01000031">
    <property type="protein sequence ID" value="TVU16146.1"/>
    <property type="molecule type" value="Genomic_DNA"/>
</dbReference>
<gene>
    <name evidence="1" type="ORF">EJB05_39697</name>
</gene>
<name>A0A5J9TXQ4_9POAL</name>
<reference evidence="1 2" key="1">
    <citation type="journal article" date="2019" name="Sci. Rep.">
        <title>A high-quality genome of Eragrostis curvula grass provides insights into Poaceae evolution and supports new strategies to enhance forage quality.</title>
        <authorList>
            <person name="Carballo J."/>
            <person name="Santos B.A.C.M."/>
            <person name="Zappacosta D."/>
            <person name="Garbus I."/>
            <person name="Selva J.P."/>
            <person name="Gallo C.A."/>
            <person name="Diaz A."/>
            <person name="Albertini E."/>
            <person name="Caccamo M."/>
            <person name="Echenique V."/>
        </authorList>
    </citation>
    <scope>NUCLEOTIDE SEQUENCE [LARGE SCALE GENOMIC DNA]</scope>
    <source>
        <strain evidence="2">cv. Victoria</strain>
        <tissue evidence="1">Leaf</tissue>
    </source>
</reference>
<dbReference type="AlphaFoldDB" id="A0A5J9TXQ4"/>